<evidence type="ECO:0000313" key="4">
    <source>
        <dbReference type="Proteomes" id="UP000038010"/>
    </source>
</evidence>
<dbReference type="AlphaFoldDB" id="A0A0N1HH52"/>
<dbReference type="VEuPathDB" id="FungiDB:AB675_2499"/>
<dbReference type="Pfam" id="PF04982">
    <property type="entry name" value="TM_HPP"/>
    <property type="match status" value="1"/>
</dbReference>
<accession>A0A0N1HH52</accession>
<dbReference type="Proteomes" id="UP000038010">
    <property type="component" value="Unassembled WGS sequence"/>
</dbReference>
<evidence type="ECO:0000256" key="1">
    <source>
        <dbReference type="SAM" id="MobiDB-lite"/>
    </source>
</evidence>
<feature type="domain" description="HPP transmembrane region" evidence="2">
    <location>
        <begin position="79"/>
        <end position="171"/>
    </location>
</feature>
<keyword evidence="4" id="KW-1185">Reference proteome</keyword>
<dbReference type="RefSeq" id="XP_018005173.1">
    <property type="nucleotide sequence ID" value="XM_018142473.1"/>
</dbReference>
<protein>
    <recommendedName>
        <fullName evidence="2">HPP transmembrane region domain-containing protein</fullName>
    </recommendedName>
</protein>
<feature type="region of interest" description="Disordered" evidence="1">
    <location>
        <begin position="192"/>
        <end position="236"/>
    </location>
</feature>
<sequence>MAPSNPYDVDAYTNPYTPSPPFRHLPQPIAHFFGHRRPNAKPQQPHTLLVWFFCFIGAFLGVSLLCGVYLNLPTSRPPSLIGVSITKLFHLLPYAEFNKLRWLAGALSVGSASVVMAMTKTVHPPAGATALLASTEIAITELGWWFLALMLLGSMLMLTAALIINNLTRRFPVYWWTPADLKSIKAQRKAKAAAGNSDDGRGGDIEKASEAAAAEARHNSNAAAKRTDSAPSDTGEFVGHKGRQIIIDAEKIVIPDWLQADEWEVQILEILHQRLKNGAGAEEG</sequence>
<reference evidence="3 4" key="1">
    <citation type="submission" date="2015-06" db="EMBL/GenBank/DDBJ databases">
        <title>Draft genome of the ant-associated black yeast Phialophora attae CBS 131958.</title>
        <authorList>
            <person name="Moreno L.F."/>
            <person name="Stielow B.J."/>
            <person name="de Hoog S."/>
            <person name="Vicente V.A."/>
            <person name="Weiss V.A."/>
            <person name="de Vries M."/>
            <person name="Cruz L.M."/>
            <person name="Souza E.M."/>
        </authorList>
    </citation>
    <scope>NUCLEOTIDE SEQUENCE [LARGE SCALE GENOMIC DNA]</scope>
    <source>
        <strain evidence="3 4">CBS 131958</strain>
    </source>
</reference>
<feature type="compositionally biased region" description="Low complexity" evidence="1">
    <location>
        <begin position="210"/>
        <end position="224"/>
    </location>
</feature>
<dbReference type="PANTHER" id="PTHR33741:SF5">
    <property type="entry name" value="TRANSMEMBRANE PROTEIN DDB_G0269096-RELATED"/>
    <property type="match status" value="1"/>
</dbReference>
<evidence type="ECO:0000259" key="2">
    <source>
        <dbReference type="Pfam" id="PF04982"/>
    </source>
</evidence>
<dbReference type="OrthoDB" id="2016548at2759"/>
<proteinExistence type="predicted"/>
<dbReference type="InterPro" id="IPR058581">
    <property type="entry name" value="TM_HPP"/>
</dbReference>
<dbReference type="InterPro" id="IPR007065">
    <property type="entry name" value="HPP"/>
</dbReference>
<feature type="compositionally biased region" description="Basic and acidic residues" evidence="1">
    <location>
        <begin position="198"/>
        <end position="209"/>
    </location>
</feature>
<comment type="caution">
    <text evidence="3">The sequence shown here is derived from an EMBL/GenBank/DDBJ whole genome shotgun (WGS) entry which is preliminary data.</text>
</comment>
<dbReference type="EMBL" id="LFJN01000002">
    <property type="protein sequence ID" value="KPI45210.1"/>
    <property type="molecule type" value="Genomic_DNA"/>
</dbReference>
<dbReference type="STRING" id="1664694.A0A0N1HH52"/>
<organism evidence="3 4">
    <name type="scientific">Cyphellophora attinorum</name>
    <dbReference type="NCBI Taxonomy" id="1664694"/>
    <lineage>
        <taxon>Eukaryota</taxon>
        <taxon>Fungi</taxon>
        <taxon>Dikarya</taxon>
        <taxon>Ascomycota</taxon>
        <taxon>Pezizomycotina</taxon>
        <taxon>Eurotiomycetes</taxon>
        <taxon>Chaetothyriomycetidae</taxon>
        <taxon>Chaetothyriales</taxon>
        <taxon>Cyphellophoraceae</taxon>
        <taxon>Cyphellophora</taxon>
    </lineage>
</organism>
<name>A0A0N1HH52_9EURO</name>
<dbReference type="GeneID" id="28734353"/>
<gene>
    <name evidence="3" type="ORF">AB675_2499</name>
</gene>
<dbReference type="PANTHER" id="PTHR33741">
    <property type="entry name" value="TRANSMEMBRANE PROTEIN DDB_G0269096-RELATED"/>
    <property type="match status" value="1"/>
</dbReference>
<evidence type="ECO:0000313" key="3">
    <source>
        <dbReference type="EMBL" id="KPI45210.1"/>
    </source>
</evidence>